<protein>
    <submittedName>
        <fullName evidence="2">Uncharacterized protein</fullName>
    </submittedName>
</protein>
<feature type="compositionally biased region" description="Polar residues" evidence="1">
    <location>
        <begin position="69"/>
        <end position="79"/>
    </location>
</feature>
<name>A0ABW4UEX9_9HYPH</name>
<gene>
    <name evidence="2" type="ORF">ACFSOZ_19580</name>
</gene>
<proteinExistence type="predicted"/>
<dbReference type="Proteomes" id="UP001597405">
    <property type="component" value="Unassembled WGS sequence"/>
</dbReference>
<keyword evidence="3" id="KW-1185">Reference proteome</keyword>
<reference evidence="3" key="1">
    <citation type="journal article" date="2019" name="Int. J. Syst. Evol. Microbiol.">
        <title>The Global Catalogue of Microorganisms (GCM) 10K type strain sequencing project: providing services to taxonomists for standard genome sequencing and annotation.</title>
        <authorList>
            <consortium name="The Broad Institute Genomics Platform"/>
            <consortium name="The Broad Institute Genome Sequencing Center for Infectious Disease"/>
            <person name="Wu L."/>
            <person name="Ma J."/>
        </authorList>
    </citation>
    <scope>NUCLEOTIDE SEQUENCE [LARGE SCALE GENOMIC DNA]</scope>
    <source>
        <strain evidence="3">CGMCC 1.16225</strain>
    </source>
</reference>
<feature type="region of interest" description="Disordered" evidence="1">
    <location>
        <begin position="58"/>
        <end position="92"/>
    </location>
</feature>
<dbReference type="RefSeq" id="WP_379100512.1">
    <property type="nucleotide sequence ID" value="NZ_JBHUGZ010000013.1"/>
</dbReference>
<organism evidence="2 3">
    <name type="scientific">Mesorhizobium newzealandense</name>
    <dbReference type="NCBI Taxonomy" id="1300302"/>
    <lineage>
        <taxon>Bacteria</taxon>
        <taxon>Pseudomonadati</taxon>
        <taxon>Pseudomonadota</taxon>
        <taxon>Alphaproteobacteria</taxon>
        <taxon>Hyphomicrobiales</taxon>
        <taxon>Phyllobacteriaceae</taxon>
        <taxon>Mesorhizobium</taxon>
    </lineage>
</organism>
<sequence length="139" mass="15437">MEQMPVRAADAAGFNAHQKLIRSDLSFSTSRRAMLPTASNRTAFMIVAMPVQLRAWRLRQGRPPPGRSARQSHSESSTAVMPRLASLSGSSQTAHRIAPLAEDLHIADTGQPLQRIDHLQIGEIAQRHRIDRTVRRRSG</sequence>
<comment type="caution">
    <text evidence="2">The sequence shown here is derived from an EMBL/GenBank/DDBJ whole genome shotgun (WGS) entry which is preliminary data.</text>
</comment>
<evidence type="ECO:0000256" key="1">
    <source>
        <dbReference type="SAM" id="MobiDB-lite"/>
    </source>
</evidence>
<evidence type="ECO:0000313" key="3">
    <source>
        <dbReference type="Proteomes" id="UP001597405"/>
    </source>
</evidence>
<dbReference type="EMBL" id="JBHUGZ010000013">
    <property type="protein sequence ID" value="MFD1984739.1"/>
    <property type="molecule type" value="Genomic_DNA"/>
</dbReference>
<evidence type="ECO:0000313" key="2">
    <source>
        <dbReference type="EMBL" id="MFD1984739.1"/>
    </source>
</evidence>
<accession>A0ABW4UEX9</accession>